<accession>A0A1F5ZQZ5</accession>
<dbReference type="EMBL" id="MFJE01000012">
    <property type="protein sequence ID" value="OGG14754.1"/>
    <property type="molecule type" value="Genomic_DNA"/>
</dbReference>
<evidence type="ECO:0000313" key="4">
    <source>
        <dbReference type="Proteomes" id="UP000177383"/>
    </source>
</evidence>
<dbReference type="PANTHER" id="PTHR35333">
    <property type="entry name" value="BETA-LACTAMASE"/>
    <property type="match status" value="1"/>
</dbReference>
<feature type="transmembrane region" description="Helical" evidence="1">
    <location>
        <begin position="7"/>
        <end position="24"/>
    </location>
</feature>
<comment type="caution">
    <text evidence="3">The sequence shown here is derived from an EMBL/GenBank/DDBJ whole genome shotgun (WGS) entry which is preliminary data.</text>
</comment>
<evidence type="ECO:0000259" key="2">
    <source>
        <dbReference type="Pfam" id="PF13354"/>
    </source>
</evidence>
<keyword evidence="1" id="KW-0812">Transmembrane</keyword>
<dbReference type="STRING" id="1798375.A2773_04025"/>
<organism evidence="3 4">
    <name type="scientific">Candidatus Gottesmanbacteria bacterium RIFCSPHIGHO2_01_FULL_39_10</name>
    <dbReference type="NCBI Taxonomy" id="1798375"/>
    <lineage>
        <taxon>Bacteria</taxon>
        <taxon>Candidatus Gottesmaniibacteriota</taxon>
    </lineage>
</organism>
<dbReference type="Gene3D" id="3.40.710.10">
    <property type="entry name" value="DD-peptidase/beta-lactamase superfamily"/>
    <property type="match status" value="1"/>
</dbReference>
<feature type="domain" description="Beta-lactamase class A catalytic" evidence="2">
    <location>
        <begin position="80"/>
        <end position="284"/>
    </location>
</feature>
<reference evidence="3 4" key="1">
    <citation type="journal article" date="2016" name="Nat. Commun.">
        <title>Thousands of microbial genomes shed light on interconnected biogeochemical processes in an aquifer system.</title>
        <authorList>
            <person name="Anantharaman K."/>
            <person name="Brown C.T."/>
            <person name="Hug L.A."/>
            <person name="Sharon I."/>
            <person name="Castelle C.J."/>
            <person name="Probst A.J."/>
            <person name="Thomas B.C."/>
            <person name="Singh A."/>
            <person name="Wilkins M.J."/>
            <person name="Karaoz U."/>
            <person name="Brodie E.L."/>
            <person name="Williams K.H."/>
            <person name="Hubbard S.S."/>
            <person name="Banfield J.F."/>
        </authorList>
    </citation>
    <scope>NUCLEOTIDE SEQUENCE [LARGE SCALE GENOMIC DNA]</scope>
</reference>
<protein>
    <recommendedName>
        <fullName evidence="2">Beta-lactamase class A catalytic domain-containing protein</fullName>
    </recommendedName>
</protein>
<proteinExistence type="predicted"/>
<name>A0A1F5ZQZ5_9BACT</name>
<dbReference type="GO" id="GO:0008800">
    <property type="term" value="F:beta-lactamase activity"/>
    <property type="evidence" value="ECO:0007669"/>
    <property type="project" value="InterPro"/>
</dbReference>
<dbReference type="InterPro" id="IPR012338">
    <property type="entry name" value="Beta-lactam/transpept-like"/>
</dbReference>
<dbReference type="AlphaFoldDB" id="A0A1F5ZQZ5"/>
<dbReference type="Pfam" id="PF13354">
    <property type="entry name" value="Beta-lactamase2"/>
    <property type="match status" value="1"/>
</dbReference>
<gene>
    <name evidence="3" type="ORF">A2773_04025</name>
</gene>
<dbReference type="InterPro" id="IPR000871">
    <property type="entry name" value="Beta-lactam_class-A"/>
</dbReference>
<keyword evidence="1" id="KW-1133">Transmembrane helix</keyword>
<evidence type="ECO:0000256" key="1">
    <source>
        <dbReference type="SAM" id="Phobius"/>
    </source>
</evidence>
<dbReference type="PANTHER" id="PTHR35333:SF3">
    <property type="entry name" value="BETA-LACTAMASE-TYPE TRANSPEPTIDASE FOLD CONTAINING PROTEIN"/>
    <property type="match status" value="1"/>
</dbReference>
<evidence type="ECO:0000313" key="3">
    <source>
        <dbReference type="EMBL" id="OGG14754.1"/>
    </source>
</evidence>
<dbReference type="Proteomes" id="UP000177383">
    <property type="component" value="Unassembled WGS sequence"/>
</dbReference>
<sequence>MSNLIKYFVIFVVGIFILGILFFVSNNFSLSVSEVKLITPLAAATSLPQSASEAVQGAQSNENLKNIVETGINDDEKDYGVFIKNLSSGEEYFYNEHAKFEAASLYKLWVMATVFEEIKKGTIAEEVVLSANLKDLYEKFDVATESADFKDEEISLPVSEALRRMITISDNNAALLLSGKLGLSKVRSFLSRYEFADSSMKEVPITSAYDIGIFFEKLEKGEIIDQDYSHQMIEILKNQAIKRKIPKYLPDDIEIAHKTGELYPYTHDGGIVYSPKNSFIIIIMSKDPKYKEAEEKIAKLSESVFNYFEK</sequence>
<dbReference type="InterPro" id="IPR045155">
    <property type="entry name" value="Beta-lactam_cat"/>
</dbReference>
<dbReference type="SUPFAM" id="SSF56601">
    <property type="entry name" value="beta-lactamase/transpeptidase-like"/>
    <property type="match status" value="1"/>
</dbReference>
<keyword evidence="1" id="KW-0472">Membrane</keyword>
<dbReference type="GO" id="GO:0030655">
    <property type="term" value="P:beta-lactam antibiotic catabolic process"/>
    <property type="evidence" value="ECO:0007669"/>
    <property type="project" value="InterPro"/>
</dbReference>
<dbReference type="GO" id="GO:0046677">
    <property type="term" value="P:response to antibiotic"/>
    <property type="evidence" value="ECO:0007669"/>
    <property type="project" value="InterPro"/>
</dbReference>